<accession>A0A8T9BMC5</accession>
<keyword evidence="11" id="KW-0624">Polysaccharide degradation</keyword>
<keyword evidence="15" id="KW-1185">Reference proteome</keyword>
<dbReference type="PANTHER" id="PTHR31683:SF18">
    <property type="entry name" value="PECTATE LYASE 21-RELATED"/>
    <property type="match status" value="1"/>
</dbReference>
<keyword evidence="6 11" id="KW-0964">Secreted</keyword>
<dbReference type="AlphaFoldDB" id="A0A8T9BMC5"/>
<sequence>MKLSLLSSSLAIFLQLASAAPTPTSDENVVQERANIAKRATITDIATTGYATQNGGTTGGNGGTVTTVSTLAQFTTAVTNGKSATIHKTETCSDDVARIIVVSGTITGSVQVRVGSNKSIIGKSGATLVGVGLYINKSANVIVRNIISQKVLATNGDGIGIQISTNVWVDHCELSSDLDNGKDYYDGLVDITHASEWVTVSNSYLHDHFKASLIGHSDNNGAQDTGHLHVSQHNNYWENIGSRTPSIRFGTGHIFNSYFKNMSTGVDTRDGAEVLVQSNVFSEVNEPIAALYSDDTGYAVAIDNDLGGASNTAPAGNLTASSMPYSYSLLGSGSVVAAVVGTAGATLSF</sequence>
<dbReference type="InterPro" id="IPR045032">
    <property type="entry name" value="PEL"/>
</dbReference>
<evidence type="ECO:0000313" key="15">
    <source>
        <dbReference type="Proteomes" id="UP000469559"/>
    </source>
</evidence>
<comment type="caution">
    <text evidence="14">The sequence shown here is derived from an EMBL/GenBank/DDBJ whole genome shotgun (WGS) entry which is preliminary data.</text>
</comment>
<name>A0A8T9BMC5_9HELO</name>
<dbReference type="SUPFAM" id="SSF51126">
    <property type="entry name" value="Pectin lyase-like"/>
    <property type="match status" value="1"/>
</dbReference>
<dbReference type="GO" id="GO:0005576">
    <property type="term" value="C:extracellular region"/>
    <property type="evidence" value="ECO:0007669"/>
    <property type="project" value="UniProtKB-SubCell"/>
</dbReference>
<evidence type="ECO:0000256" key="11">
    <source>
        <dbReference type="RuleBase" id="RU361173"/>
    </source>
</evidence>
<dbReference type="FunFam" id="2.160.20.10:FF:000036">
    <property type="entry name" value="Pectate lyase A"/>
    <property type="match status" value="1"/>
</dbReference>
<evidence type="ECO:0000256" key="1">
    <source>
        <dbReference type="ARBA" id="ARBA00000695"/>
    </source>
</evidence>
<dbReference type="Gene3D" id="2.160.20.10">
    <property type="entry name" value="Single-stranded right-handed beta-helix, Pectin lyase-like"/>
    <property type="match status" value="1"/>
</dbReference>
<dbReference type="InterPro" id="IPR012334">
    <property type="entry name" value="Pectin_lyas_fold"/>
</dbReference>
<feature type="signal peptide" evidence="12">
    <location>
        <begin position="1"/>
        <end position="19"/>
    </location>
</feature>
<comment type="subcellular location">
    <subcellularLocation>
        <location evidence="3 11">Secreted</location>
    </subcellularLocation>
</comment>
<gene>
    <name evidence="14" type="primary">plyA_1</name>
    <name evidence="14" type="ORF">LARI1_G000303</name>
</gene>
<dbReference type="PANTHER" id="PTHR31683">
    <property type="entry name" value="PECTATE LYASE 18-RELATED"/>
    <property type="match status" value="1"/>
</dbReference>
<evidence type="ECO:0000256" key="8">
    <source>
        <dbReference type="ARBA" id="ARBA00022729"/>
    </source>
</evidence>
<feature type="chain" id="PRO_5035742323" description="pectate lyase" evidence="12">
    <location>
        <begin position="20"/>
        <end position="349"/>
    </location>
</feature>
<dbReference type="SMART" id="SM00656">
    <property type="entry name" value="Amb_all"/>
    <property type="match status" value="1"/>
</dbReference>
<keyword evidence="9" id="KW-0106">Calcium</keyword>
<keyword evidence="7" id="KW-0479">Metal-binding</keyword>
<reference evidence="14 15" key="1">
    <citation type="submission" date="2018-05" db="EMBL/GenBank/DDBJ databases">
        <title>Whole genome sequencing for identification of molecular markers to develop diagnostic detection tools for the regulated plant pathogen Lachnellula willkommii.</title>
        <authorList>
            <person name="Giroux E."/>
            <person name="Bilodeau G."/>
        </authorList>
    </citation>
    <scope>NUCLEOTIDE SEQUENCE [LARGE SCALE GENOMIC DNA]</scope>
    <source>
        <strain evidence="14 15">CBS 203.66</strain>
    </source>
</reference>
<keyword evidence="10 11" id="KW-0456">Lyase</keyword>
<evidence type="ECO:0000256" key="12">
    <source>
        <dbReference type="SAM" id="SignalP"/>
    </source>
</evidence>
<dbReference type="GO" id="GO:0000272">
    <property type="term" value="P:polysaccharide catabolic process"/>
    <property type="evidence" value="ECO:0007669"/>
    <property type="project" value="UniProtKB-KW"/>
</dbReference>
<evidence type="ECO:0000256" key="5">
    <source>
        <dbReference type="ARBA" id="ARBA00012272"/>
    </source>
</evidence>
<evidence type="ECO:0000256" key="3">
    <source>
        <dbReference type="ARBA" id="ARBA00004613"/>
    </source>
</evidence>
<evidence type="ECO:0000256" key="9">
    <source>
        <dbReference type="ARBA" id="ARBA00022837"/>
    </source>
</evidence>
<feature type="domain" description="Pectate lyase" evidence="13">
    <location>
        <begin position="79"/>
        <end position="287"/>
    </location>
</feature>
<protein>
    <recommendedName>
        <fullName evidence="5">pectate lyase</fullName>
        <ecNumber evidence="5">4.2.2.2</ecNumber>
    </recommendedName>
</protein>
<dbReference type="GO" id="GO:0030570">
    <property type="term" value="F:pectate lyase activity"/>
    <property type="evidence" value="ECO:0007669"/>
    <property type="project" value="UniProtKB-EC"/>
</dbReference>
<dbReference type="GO" id="GO:0046872">
    <property type="term" value="F:metal ion binding"/>
    <property type="evidence" value="ECO:0007669"/>
    <property type="project" value="UniProtKB-KW"/>
</dbReference>
<evidence type="ECO:0000256" key="10">
    <source>
        <dbReference type="ARBA" id="ARBA00023239"/>
    </source>
</evidence>
<comment type="cofactor">
    <cofactor evidence="2">
        <name>Ca(2+)</name>
        <dbReference type="ChEBI" id="CHEBI:29108"/>
    </cofactor>
</comment>
<dbReference type="OrthoDB" id="1637350at2759"/>
<evidence type="ECO:0000256" key="2">
    <source>
        <dbReference type="ARBA" id="ARBA00001913"/>
    </source>
</evidence>
<dbReference type="Pfam" id="PF00544">
    <property type="entry name" value="Pectate_lyase_4"/>
    <property type="match status" value="1"/>
</dbReference>
<dbReference type="EMBL" id="QGMF01000022">
    <property type="protein sequence ID" value="TVY21244.1"/>
    <property type="molecule type" value="Genomic_DNA"/>
</dbReference>
<keyword evidence="8 12" id="KW-0732">Signal</keyword>
<dbReference type="InterPro" id="IPR011050">
    <property type="entry name" value="Pectin_lyase_fold/virulence"/>
</dbReference>
<evidence type="ECO:0000256" key="4">
    <source>
        <dbReference type="ARBA" id="ARBA00010980"/>
    </source>
</evidence>
<keyword evidence="11" id="KW-0119">Carbohydrate metabolism</keyword>
<evidence type="ECO:0000256" key="6">
    <source>
        <dbReference type="ARBA" id="ARBA00022525"/>
    </source>
</evidence>
<dbReference type="InterPro" id="IPR002022">
    <property type="entry name" value="Pec_lyase"/>
</dbReference>
<evidence type="ECO:0000313" key="14">
    <source>
        <dbReference type="EMBL" id="TVY21244.1"/>
    </source>
</evidence>
<dbReference type="EC" id="4.2.2.2" evidence="5"/>
<dbReference type="Proteomes" id="UP000469559">
    <property type="component" value="Unassembled WGS sequence"/>
</dbReference>
<comment type="catalytic activity">
    <reaction evidence="1">
        <text>Eliminative cleavage of (1-&gt;4)-alpha-D-galacturonan to give oligosaccharides with 4-deoxy-alpha-D-galact-4-enuronosyl groups at their non-reducing ends.</text>
        <dbReference type="EC" id="4.2.2.2"/>
    </reaction>
</comment>
<evidence type="ECO:0000259" key="13">
    <source>
        <dbReference type="SMART" id="SM00656"/>
    </source>
</evidence>
<comment type="similarity">
    <text evidence="4 11">Belongs to the polysaccharide lyase 1 family.</text>
</comment>
<proteinExistence type="inferred from homology"/>
<evidence type="ECO:0000256" key="7">
    <source>
        <dbReference type="ARBA" id="ARBA00022723"/>
    </source>
</evidence>
<organism evidence="14 15">
    <name type="scientific">Lachnellula arida</name>
    <dbReference type="NCBI Taxonomy" id="1316785"/>
    <lineage>
        <taxon>Eukaryota</taxon>
        <taxon>Fungi</taxon>
        <taxon>Dikarya</taxon>
        <taxon>Ascomycota</taxon>
        <taxon>Pezizomycotina</taxon>
        <taxon>Leotiomycetes</taxon>
        <taxon>Helotiales</taxon>
        <taxon>Lachnaceae</taxon>
        <taxon>Lachnellula</taxon>
    </lineage>
</organism>